<dbReference type="EMBL" id="JAKMXF010000307">
    <property type="protein sequence ID" value="KAI6651100.1"/>
    <property type="molecule type" value="Genomic_DNA"/>
</dbReference>
<dbReference type="Proteomes" id="UP001165289">
    <property type="component" value="Unassembled WGS sequence"/>
</dbReference>
<name>A0AAV7JRR2_9METZ</name>
<sequence length="107" mass="12458">MIKELQLKYINITTKSLCEECQMERKRPITKGVVVRLIVSKEYSSRSQVDLKDMEAMPHSQNKWNLVYQDHLTKFYVLKPLTTKRAAEVAFQLVDIFAYGCTSHSSE</sequence>
<evidence type="ECO:0000313" key="2">
    <source>
        <dbReference type="Proteomes" id="UP001165289"/>
    </source>
</evidence>
<protein>
    <submittedName>
        <fullName evidence="1">KRAB-A domain-containing protein 2-like</fullName>
    </submittedName>
</protein>
<organism evidence="1 2">
    <name type="scientific">Oopsacas minuta</name>
    <dbReference type="NCBI Taxonomy" id="111878"/>
    <lineage>
        <taxon>Eukaryota</taxon>
        <taxon>Metazoa</taxon>
        <taxon>Porifera</taxon>
        <taxon>Hexactinellida</taxon>
        <taxon>Hexasterophora</taxon>
        <taxon>Lyssacinosida</taxon>
        <taxon>Leucopsacidae</taxon>
        <taxon>Oopsacas</taxon>
    </lineage>
</organism>
<accession>A0AAV7JRR2</accession>
<evidence type="ECO:0000313" key="1">
    <source>
        <dbReference type="EMBL" id="KAI6651100.1"/>
    </source>
</evidence>
<reference evidence="1 2" key="1">
    <citation type="journal article" date="2023" name="BMC Biol.">
        <title>The compact genome of the sponge Oopsacas minuta (Hexactinellida) is lacking key metazoan core genes.</title>
        <authorList>
            <person name="Santini S."/>
            <person name="Schenkelaars Q."/>
            <person name="Jourda C."/>
            <person name="Duchesne M."/>
            <person name="Belahbib H."/>
            <person name="Rocher C."/>
            <person name="Selva M."/>
            <person name="Riesgo A."/>
            <person name="Vervoort M."/>
            <person name="Leys S.P."/>
            <person name="Kodjabachian L."/>
            <person name="Le Bivic A."/>
            <person name="Borchiellini C."/>
            <person name="Claverie J.M."/>
            <person name="Renard E."/>
        </authorList>
    </citation>
    <scope>NUCLEOTIDE SEQUENCE [LARGE SCALE GENOMIC DNA]</scope>
    <source>
        <strain evidence="1">SPO-2</strain>
    </source>
</reference>
<comment type="caution">
    <text evidence="1">The sequence shown here is derived from an EMBL/GenBank/DDBJ whole genome shotgun (WGS) entry which is preliminary data.</text>
</comment>
<proteinExistence type="predicted"/>
<dbReference type="AlphaFoldDB" id="A0AAV7JRR2"/>
<keyword evidence="2" id="KW-1185">Reference proteome</keyword>
<gene>
    <name evidence="1" type="ORF">LOD99_5451</name>
</gene>